<comment type="caution">
    <text evidence="1">The sequence shown here is derived from an EMBL/GenBank/DDBJ whole genome shotgun (WGS) entry which is preliminary data.</text>
</comment>
<protein>
    <submittedName>
        <fullName evidence="1">Uncharacterized protein</fullName>
    </submittedName>
</protein>
<organism evidence="1 2">
    <name type="scientific">Portunus trituberculatus</name>
    <name type="common">Swimming crab</name>
    <name type="synonym">Neptunus trituberculatus</name>
    <dbReference type="NCBI Taxonomy" id="210409"/>
    <lineage>
        <taxon>Eukaryota</taxon>
        <taxon>Metazoa</taxon>
        <taxon>Ecdysozoa</taxon>
        <taxon>Arthropoda</taxon>
        <taxon>Crustacea</taxon>
        <taxon>Multicrustacea</taxon>
        <taxon>Malacostraca</taxon>
        <taxon>Eumalacostraca</taxon>
        <taxon>Eucarida</taxon>
        <taxon>Decapoda</taxon>
        <taxon>Pleocyemata</taxon>
        <taxon>Brachyura</taxon>
        <taxon>Eubrachyura</taxon>
        <taxon>Portunoidea</taxon>
        <taxon>Portunidae</taxon>
        <taxon>Portuninae</taxon>
        <taxon>Portunus</taxon>
    </lineage>
</organism>
<dbReference type="Proteomes" id="UP000324222">
    <property type="component" value="Unassembled WGS sequence"/>
</dbReference>
<accession>A0A5B7D413</accession>
<sequence>MHLPFSTRLYEAFTCRQKIPSPCSVHIYPPHRYYPFNFPSPQSSGPHNKYWAPTTPDVREFRDVIEESRN</sequence>
<dbReference type="AlphaFoldDB" id="A0A5B7D413"/>
<gene>
    <name evidence="1" type="ORF">E2C01_008851</name>
</gene>
<keyword evidence="2" id="KW-1185">Reference proteome</keyword>
<evidence type="ECO:0000313" key="1">
    <source>
        <dbReference type="EMBL" id="MPC16041.1"/>
    </source>
</evidence>
<proteinExistence type="predicted"/>
<evidence type="ECO:0000313" key="2">
    <source>
        <dbReference type="Proteomes" id="UP000324222"/>
    </source>
</evidence>
<name>A0A5B7D413_PORTR</name>
<reference evidence="1 2" key="1">
    <citation type="submission" date="2019-05" db="EMBL/GenBank/DDBJ databases">
        <title>Another draft genome of Portunus trituberculatus and its Hox gene families provides insights of decapod evolution.</title>
        <authorList>
            <person name="Jeong J.-H."/>
            <person name="Song I."/>
            <person name="Kim S."/>
            <person name="Choi T."/>
            <person name="Kim D."/>
            <person name="Ryu S."/>
            <person name="Kim W."/>
        </authorList>
    </citation>
    <scope>NUCLEOTIDE SEQUENCE [LARGE SCALE GENOMIC DNA]</scope>
    <source>
        <tissue evidence="1">Muscle</tissue>
    </source>
</reference>
<dbReference type="EMBL" id="VSRR010000473">
    <property type="protein sequence ID" value="MPC16041.1"/>
    <property type="molecule type" value="Genomic_DNA"/>
</dbReference>